<organism evidence="2 3">
    <name type="scientific">Rhynchophorus ferrugineus</name>
    <name type="common">Red palm weevil</name>
    <name type="synonym">Curculio ferrugineus</name>
    <dbReference type="NCBI Taxonomy" id="354439"/>
    <lineage>
        <taxon>Eukaryota</taxon>
        <taxon>Metazoa</taxon>
        <taxon>Ecdysozoa</taxon>
        <taxon>Arthropoda</taxon>
        <taxon>Hexapoda</taxon>
        <taxon>Insecta</taxon>
        <taxon>Pterygota</taxon>
        <taxon>Neoptera</taxon>
        <taxon>Endopterygota</taxon>
        <taxon>Coleoptera</taxon>
        <taxon>Polyphaga</taxon>
        <taxon>Cucujiformia</taxon>
        <taxon>Curculionidae</taxon>
        <taxon>Dryophthorinae</taxon>
        <taxon>Rhynchophorus</taxon>
    </lineage>
</organism>
<dbReference type="SUPFAM" id="SSF47565">
    <property type="entry name" value="Insect pheromone/odorant-binding proteins"/>
    <property type="match status" value="1"/>
</dbReference>
<evidence type="ECO:0000313" key="2">
    <source>
        <dbReference type="EMBL" id="KAF7280551.1"/>
    </source>
</evidence>
<dbReference type="GO" id="GO:0005549">
    <property type="term" value="F:odorant binding"/>
    <property type="evidence" value="ECO:0007669"/>
    <property type="project" value="InterPro"/>
</dbReference>
<evidence type="ECO:0000313" key="3">
    <source>
        <dbReference type="Proteomes" id="UP000625711"/>
    </source>
</evidence>
<dbReference type="AlphaFoldDB" id="A0A834IJI9"/>
<name>A0A834IJI9_RHYFE</name>
<comment type="caution">
    <text evidence="2">The sequence shown here is derived from an EMBL/GenBank/DDBJ whole genome shotgun (WGS) entry which is preliminary data.</text>
</comment>
<gene>
    <name evidence="2" type="ORF">GWI33_005754</name>
</gene>
<dbReference type="EMBL" id="JAACXV010000286">
    <property type="protein sequence ID" value="KAF7280551.1"/>
    <property type="molecule type" value="Genomic_DNA"/>
</dbReference>
<feature type="chain" id="PRO_5032376644" evidence="1">
    <location>
        <begin position="18"/>
        <end position="121"/>
    </location>
</feature>
<protein>
    <submittedName>
        <fullName evidence="2">Uncharacterized protein</fullName>
    </submittedName>
</protein>
<accession>A0A834IJI9</accession>
<dbReference type="InterPro" id="IPR036728">
    <property type="entry name" value="PBP_GOBP_sf"/>
</dbReference>
<keyword evidence="3" id="KW-1185">Reference proteome</keyword>
<reference evidence="2" key="1">
    <citation type="submission" date="2020-08" db="EMBL/GenBank/DDBJ databases">
        <title>Genome sequencing and assembly of the red palm weevil Rhynchophorus ferrugineus.</title>
        <authorList>
            <person name="Dias G.B."/>
            <person name="Bergman C.M."/>
            <person name="Manee M."/>
        </authorList>
    </citation>
    <scope>NUCLEOTIDE SEQUENCE</scope>
    <source>
        <strain evidence="2">AA-2017</strain>
        <tissue evidence="2">Whole larva</tissue>
    </source>
</reference>
<dbReference type="Proteomes" id="UP000625711">
    <property type="component" value="Unassembled WGS sequence"/>
</dbReference>
<evidence type="ECO:0000256" key="1">
    <source>
        <dbReference type="SAM" id="SignalP"/>
    </source>
</evidence>
<feature type="signal peptide" evidence="1">
    <location>
        <begin position="1"/>
        <end position="17"/>
    </location>
</feature>
<proteinExistence type="predicted"/>
<keyword evidence="1" id="KW-0732">Signal</keyword>
<sequence length="121" mass="13957">MLLITVTLLLLVNLTTTFVLVDLFGHAAVYDCLSIANNYDTSFMGNREILENLDYNCVFECLFEISEFVKINGKFYTNKNKEFPRYPYMQGCLITSNQPVNCNIISVMFQCITENVRKRKG</sequence>